<keyword evidence="1" id="KW-0472">Membrane</keyword>
<keyword evidence="1" id="KW-1133">Transmembrane helix</keyword>
<dbReference type="AlphaFoldDB" id="A0A2M6R942"/>
<organism evidence="2 3">
    <name type="scientific">Candidatus Berkelbacteria bacterium CG10_big_fil_rev_8_21_14_0_10_43_14</name>
    <dbReference type="NCBI Taxonomy" id="1974515"/>
    <lineage>
        <taxon>Bacteria</taxon>
        <taxon>Candidatus Berkelbacteria</taxon>
    </lineage>
</organism>
<protein>
    <submittedName>
        <fullName evidence="2">Uncharacterized protein</fullName>
    </submittedName>
</protein>
<reference evidence="3" key="1">
    <citation type="submission" date="2017-09" db="EMBL/GenBank/DDBJ databases">
        <title>Depth-based differentiation of microbial function through sediment-hosted aquifers and enrichment of novel symbionts in the deep terrestrial subsurface.</title>
        <authorList>
            <person name="Probst A.J."/>
            <person name="Ladd B."/>
            <person name="Jarett J.K."/>
            <person name="Geller-Mcgrath D.E."/>
            <person name="Sieber C.M.K."/>
            <person name="Emerson J.B."/>
            <person name="Anantharaman K."/>
            <person name="Thomas B.C."/>
            <person name="Malmstrom R."/>
            <person name="Stieglmeier M."/>
            <person name="Klingl A."/>
            <person name="Woyke T."/>
            <person name="Ryan C.M."/>
            <person name="Banfield J.F."/>
        </authorList>
    </citation>
    <scope>NUCLEOTIDE SEQUENCE [LARGE SCALE GENOMIC DNA]</scope>
</reference>
<proteinExistence type="predicted"/>
<sequence>MDIAKIVQRSWEITKTHHYMWWLGILALFTQGAGLNMFSVNDVSEKKLDINSFTSARLMSAFDRLQNYNVEHVRLITLITLTLLLICIVIMYISYCARAGLILAANDTEEKLNNRSKNYFLKGAAFGWRLFGL</sequence>
<feature type="transmembrane region" description="Helical" evidence="1">
    <location>
        <begin position="75"/>
        <end position="95"/>
    </location>
</feature>
<evidence type="ECO:0000313" key="2">
    <source>
        <dbReference type="EMBL" id="PIS07065.1"/>
    </source>
</evidence>
<dbReference type="EMBL" id="PEZX01000019">
    <property type="protein sequence ID" value="PIS07065.1"/>
    <property type="molecule type" value="Genomic_DNA"/>
</dbReference>
<keyword evidence="1" id="KW-0812">Transmembrane</keyword>
<feature type="transmembrane region" description="Helical" evidence="1">
    <location>
        <begin position="20"/>
        <end position="38"/>
    </location>
</feature>
<accession>A0A2M6R942</accession>
<evidence type="ECO:0000313" key="3">
    <source>
        <dbReference type="Proteomes" id="UP000231162"/>
    </source>
</evidence>
<evidence type="ECO:0000256" key="1">
    <source>
        <dbReference type="SAM" id="Phobius"/>
    </source>
</evidence>
<gene>
    <name evidence="2" type="ORF">COT79_01225</name>
</gene>
<comment type="caution">
    <text evidence="2">The sequence shown here is derived from an EMBL/GenBank/DDBJ whole genome shotgun (WGS) entry which is preliminary data.</text>
</comment>
<dbReference type="Proteomes" id="UP000231162">
    <property type="component" value="Unassembled WGS sequence"/>
</dbReference>
<name>A0A2M6R942_9BACT</name>